<accession>A0A813V9J9</accession>
<evidence type="ECO:0000313" key="3">
    <source>
        <dbReference type="EMBL" id="CAF3629371.1"/>
    </source>
</evidence>
<sequence length="600" mass="67047">MEFQKLNDLERSSIIVQYINTEPIEFYPTVDGTDLVQDVLRRQLSKNEENIFGADGSISLEDGEFLKFLPADTRHRTLHIPIEQLAYCGALRRMKRSDDGDHDGMSDNVVRREFENVDLANRYPQLVIGPPVFVAIFFGFDNALCYTFLTQNTEDARLLVMKLMRAYNTLEARPHVSQGQQQTNLDHHHHHHQSSPPNISPSQGGLFGAVPQQKNQQQPFFSSPSINTSGGSNSQPIMFRSGQQYNMDNDAIIQRLLQNPNVQMMNPPFTSHLIDDIPVLSPSSTAATNMTPGLTDQLSYLNLNPGSGFTTSGSGVHLIDSSSAVPSICYPTQTNEFPQDVSLSGTPHIIYKPNNQEVVYKQNIMVQIQPVPEQQPPIICRQVPPSPPTPPPIVVRERPPMMPPMSQPLVIEKRLPPINVPRQVIIERFPPPPPKPPAIIYEKYLPQQPQRRPVIVQRERCVQQAPRRRVIVRTAPQSQTANICVPQTTTTTAVQQQQPNVSYVQPQPQVVQQLVPVFATQQRVIQPKGVRVVRQVIGPAQQQQSQIINSPPIVQAFPANAGGYIPTGVENAISYAQPALNQIATPQQYMGQPQFTYVTS</sequence>
<comment type="caution">
    <text evidence="2">The sequence shown here is derived from an EMBL/GenBank/DDBJ whole genome shotgun (WGS) entry which is preliminary data.</text>
</comment>
<dbReference type="OrthoDB" id="9994179at2759"/>
<feature type="region of interest" description="Disordered" evidence="1">
    <location>
        <begin position="174"/>
        <end position="235"/>
    </location>
</feature>
<keyword evidence="4" id="KW-1185">Reference proteome</keyword>
<name>A0A813V9J9_9BILA</name>
<dbReference type="AlphaFoldDB" id="A0A813V9J9"/>
<dbReference type="EMBL" id="CAJOBC010000821">
    <property type="protein sequence ID" value="CAF3629371.1"/>
    <property type="molecule type" value="Genomic_DNA"/>
</dbReference>
<evidence type="ECO:0000256" key="1">
    <source>
        <dbReference type="SAM" id="MobiDB-lite"/>
    </source>
</evidence>
<gene>
    <name evidence="2" type="ORF">GPM918_LOCUS5615</name>
    <name evidence="3" type="ORF">SRO942_LOCUS5615</name>
</gene>
<feature type="compositionally biased region" description="Polar residues" evidence="1">
    <location>
        <begin position="212"/>
        <end position="235"/>
    </location>
</feature>
<proteinExistence type="predicted"/>
<protein>
    <submittedName>
        <fullName evidence="2">Uncharacterized protein</fullName>
    </submittedName>
</protein>
<evidence type="ECO:0000313" key="2">
    <source>
        <dbReference type="EMBL" id="CAF0842043.1"/>
    </source>
</evidence>
<dbReference type="Proteomes" id="UP000663829">
    <property type="component" value="Unassembled WGS sequence"/>
</dbReference>
<dbReference type="Proteomes" id="UP000681722">
    <property type="component" value="Unassembled WGS sequence"/>
</dbReference>
<dbReference type="EMBL" id="CAJNOQ010000821">
    <property type="protein sequence ID" value="CAF0842043.1"/>
    <property type="molecule type" value="Genomic_DNA"/>
</dbReference>
<organism evidence="2 4">
    <name type="scientific">Didymodactylos carnosus</name>
    <dbReference type="NCBI Taxonomy" id="1234261"/>
    <lineage>
        <taxon>Eukaryota</taxon>
        <taxon>Metazoa</taxon>
        <taxon>Spiralia</taxon>
        <taxon>Gnathifera</taxon>
        <taxon>Rotifera</taxon>
        <taxon>Eurotatoria</taxon>
        <taxon>Bdelloidea</taxon>
        <taxon>Philodinida</taxon>
        <taxon>Philodinidae</taxon>
        <taxon>Didymodactylos</taxon>
    </lineage>
</organism>
<evidence type="ECO:0000313" key="4">
    <source>
        <dbReference type="Proteomes" id="UP000663829"/>
    </source>
</evidence>
<reference evidence="2" key="1">
    <citation type="submission" date="2021-02" db="EMBL/GenBank/DDBJ databases">
        <authorList>
            <person name="Nowell W R."/>
        </authorList>
    </citation>
    <scope>NUCLEOTIDE SEQUENCE</scope>
</reference>
<feature type="compositionally biased region" description="Polar residues" evidence="1">
    <location>
        <begin position="194"/>
        <end position="203"/>
    </location>
</feature>